<reference evidence="2 3" key="1">
    <citation type="submission" date="2015-12" db="EMBL/GenBank/DDBJ databases">
        <title>Draft genome sequence of Mesorhizobium sp. UFLA 01-765, a multitolerant efficient symbiont and plant-growth promoting strain isolated from Zn-mining soil using Leucaena leucocephala as a trap plant.</title>
        <authorList>
            <person name="Rangel W.M."/>
            <person name="Thijs S."/>
            <person name="Longatti S.M."/>
            <person name="Moreira F.M."/>
            <person name="Weyens N."/>
            <person name="Vangronsveld J."/>
            <person name="Van Hamme J.D."/>
            <person name="Bottos E.M."/>
            <person name="Rineau F."/>
        </authorList>
    </citation>
    <scope>NUCLEOTIDE SEQUENCE [LARGE SCALE GENOMIC DNA]</scope>
    <source>
        <strain evidence="2 3">UFLA 01-765</strain>
    </source>
</reference>
<dbReference type="EMBL" id="LPWA01000114">
    <property type="protein sequence ID" value="KUM25721.1"/>
    <property type="molecule type" value="Genomic_DNA"/>
</dbReference>
<dbReference type="InterPro" id="IPR036259">
    <property type="entry name" value="MFS_trans_sf"/>
</dbReference>
<keyword evidence="1" id="KW-0472">Membrane</keyword>
<evidence type="ECO:0008006" key="4">
    <source>
        <dbReference type="Google" id="ProtNLM"/>
    </source>
</evidence>
<evidence type="ECO:0000256" key="1">
    <source>
        <dbReference type="SAM" id="Phobius"/>
    </source>
</evidence>
<proteinExistence type="predicted"/>
<dbReference type="InterPro" id="IPR052714">
    <property type="entry name" value="MFS_Exporter"/>
</dbReference>
<feature type="transmembrane region" description="Helical" evidence="1">
    <location>
        <begin position="98"/>
        <end position="118"/>
    </location>
</feature>
<sequence>MSRGAADRILPLLLGGMVISLLGFHYSPGRPVIYAMGSLATGITYGLSYPLMQAEAVRVTAPQSRTLVQIIFSLSYFLGLYFFPFAAGIVSVHLGYDTLTLLIAGLALLQTAIALLGYRMTRRNTASTVACNKG</sequence>
<feature type="transmembrane region" description="Helical" evidence="1">
    <location>
        <begin position="32"/>
        <end position="49"/>
    </location>
</feature>
<dbReference type="AlphaFoldDB" id="A0A101KRH5"/>
<organism evidence="2 3">
    <name type="scientific">Rhizobium loti</name>
    <name type="common">Mesorhizobium loti</name>
    <dbReference type="NCBI Taxonomy" id="381"/>
    <lineage>
        <taxon>Bacteria</taxon>
        <taxon>Pseudomonadati</taxon>
        <taxon>Pseudomonadota</taxon>
        <taxon>Alphaproteobacteria</taxon>
        <taxon>Hyphomicrobiales</taxon>
        <taxon>Phyllobacteriaceae</taxon>
        <taxon>Mesorhizobium</taxon>
    </lineage>
</organism>
<comment type="caution">
    <text evidence="2">The sequence shown here is derived from an EMBL/GenBank/DDBJ whole genome shotgun (WGS) entry which is preliminary data.</text>
</comment>
<evidence type="ECO:0000313" key="3">
    <source>
        <dbReference type="Proteomes" id="UP000053176"/>
    </source>
</evidence>
<dbReference type="PANTHER" id="PTHR23531:SF1">
    <property type="entry name" value="QUINOLENE RESISTANCE PROTEIN NORA"/>
    <property type="match status" value="1"/>
</dbReference>
<dbReference type="SUPFAM" id="SSF103473">
    <property type="entry name" value="MFS general substrate transporter"/>
    <property type="match status" value="1"/>
</dbReference>
<accession>A0A101KRH5</accession>
<dbReference type="Gene3D" id="1.20.1250.20">
    <property type="entry name" value="MFS general substrate transporter like domains"/>
    <property type="match status" value="1"/>
</dbReference>
<keyword evidence="1" id="KW-1133">Transmembrane helix</keyword>
<evidence type="ECO:0000313" key="2">
    <source>
        <dbReference type="EMBL" id="KUM25721.1"/>
    </source>
</evidence>
<feature type="transmembrane region" description="Helical" evidence="1">
    <location>
        <begin position="70"/>
        <end position="92"/>
    </location>
</feature>
<keyword evidence="1" id="KW-0812">Transmembrane</keyword>
<gene>
    <name evidence="2" type="ORF">AU467_25085</name>
</gene>
<dbReference type="PANTHER" id="PTHR23531">
    <property type="entry name" value="QUINOLENE RESISTANCE PROTEIN NORA"/>
    <property type="match status" value="1"/>
</dbReference>
<protein>
    <recommendedName>
        <fullName evidence="4">MFS transporter</fullName>
    </recommendedName>
</protein>
<name>A0A101KRH5_RHILI</name>
<dbReference type="Proteomes" id="UP000053176">
    <property type="component" value="Unassembled WGS sequence"/>
</dbReference>
<feature type="transmembrane region" description="Helical" evidence="1">
    <location>
        <begin position="9"/>
        <end position="26"/>
    </location>
</feature>